<dbReference type="Proteomes" id="UP000268229">
    <property type="component" value="Chromosome"/>
</dbReference>
<dbReference type="EMBL" id="LR134516">
    <property type="protein sequence ID" value="VEJ22260.1"/>
    <property type="molecule type" value="Genomic_DNA"/>
</dbReference>
<gene>
    <name evidence="1" type="ORF">NCTC12227_02047</name>
</gene>
<accession>A0A3S5BQS7</accession>
<evidence type="ECO:0000313" key="2">
    <source>
        <dbReference type="Proteomes" id="UP000268229"/>
    </source>
</evidence>
<protein>
    <submittedName>
        <fullName evidence="1">Uncharacterized protein</fullName>
    </submittedName>
</protein>
<keyword evidence="2" id="KW-1185">Reference proteome</keyword>
<organism evidence="1 2">
    <name type="scientific">Neisseria animaloris</name>
    <dbReference type="NCBI Taxonomy" id="326522"/>
    <lineage>
        <taxon>Bacteria</taxon>
        <taxon>Pseudomonadati</taxon>
        <taxon>Pseudomonadota</taxon>
        <taxon>Betaproteobacteria</taxon>
        <taxon>Neisseriales</taxon>
        <taxon>Neisseriaceae</taxon>
        <taxon>Neisseria</taxon>
    </lineage>
</organism>
<evidence type="ECO:0000313" key="1">
    <source>
        <dbReference type="EMBL" id="VEJ22260.1"/>
    </source>
</evidence>
<sequence>MQVPVSYAASYPHTCNKALYVAMALLFGTFGVHKFCAGRVGDGHSVFSVQLDIHSHCGGYYRRRFGCLQTHRFFGSHRGLGQSKYRLPVSFSKRPSETFQTASCHK</sequence>
<dbReference type="STRING" id="326522.BWD08_04765"/>
<reference evidence="1 2" key="1">
    <citation type="submission" date="2018-12" db="EMBL/GenBank/DDBJ databases">
        <authorList>
            <consortium name="Pathogen Informatics"/>
        </authorList>
    </citation>
    <scope>NUCLEOTIDE SEQUENCE [LARGE SCALE GENOMIC DNA]</scope>
    <source>
        <strain evidence="1 2">NCTC12227</strain>
    </source>
</reference>
<proteinExistence type="predicted"/>
<name>A0A3S5BQS7_9NEIS</name>
<dbReference type="AlphaFoldDB" id="A0A3S5BQS7"/>
<dbReference type="KEGG" id="nani:NCTC12227_02047"/>